<dbReference type="GO" id="GO:0047617">
    <property type="term" value="F:fatty acyl-CoA hydrolase activity"/>
    <property type="evidence" value="ECO:0007669"/>
    <property type="project" value="TreeGrafter"/>
</dbReference>
<dbReference type="InterPro" id="IPR029069">
    <property type="entry name" value="HotDog_dom_sf"/>
</dbReference>
<dbReference type="Pfam" id="PF13279">
    <property type="entry name" value="4HBT_2"/>
    <property type="match status" value="1"/>
</dbReference>
<reference evidence="3 4" key="1">
    <citation type="submission" date="2019-07" db="EMBL/GenBank/DDBJ databases">
        <title>The pathways for chlorine oxyanion respiration interact through the shared metabolite chlorate.</title>
        <authorList>
            <person name="Barnum T.P."/>
            <person name="Cheng Y."/>
            <person name="Hill K.A."/>
            <person name="Lucas L.N."/>
            <person name="Carlson H.K."/>
            <person name="Coates J.D."/>
        </authorList>
    </citation>
    <scope>NUCLEOTIDE SEQUENCE [LARGE SCALE GENOMIC DNA]</scope>
    <source>
        <strain evidence="3">BK-3</strain>
    </source>
</reference>
<dbReference type="SUPFAM" id="SSF54637">
    <property type="entry name" value="Thioesterase/thiol ester dehydrase-isomerase"/>
    <property type="match status" value="1"/>
</dbReference>
<name>A0A558DFZ9_9GAMM</name>
<dbReference type="AlphaFoldDB" id="A0A558DFZ9"/>
<dbReference type="CDD" id="cd00586">
    <property type="entry name" value="4HBT"/>
    <property type="match status" value="1"/>
</dbReference>
<comment type="caution">
    <text evidence="3">The sequence shown here is derived from an EMBL/GenBank/DDBJ whole genome shotgun (WGS) entry which is preliminary data.</text>
</comment>
<dbReference type="EMBL" id="VMRY01000003">
    <property type="protein sequence ID" value="TVT59793.1"/>
    <property type="molecule type" value="Genomic_DNA"/>
</dbReference>
<accession>A0A558DFZ9</accession>
<dbReference type="Gene3D" id="3.10.129.10">
    <property type="entry name" value="Hotdog Thioesterase"/>
    <property type="match status" value="1"/>
</dbReference>
<proteinExistence type="inferred from homology"/>
<evidence type="ECO:0000313" key="3">
    <source>
        <dbReference type="EMBL" id="TVT59793.1"/>
    </source>
</evidence>
<keyword evidence="2" id="KW-0378">Hydrolase</keyword>
<organism evidence="3 4">
    <name type="scientific">Sedimenticola thiotaurini</name>
    <dbReference type="NCBI Taxonomy" id="1543721"/>
    <lineage>
        <taxon>Bacteria</taxon>
        <taxon>Pseudomonadati</taxon>
        <taxon>Pseudomonadota</taxon>
        <taxon>Gammaproteobacteria</taxon>
        <taxon>Chromatiales</taxon>
        <taxon>Sedimenticolaceae</taxon>
        <taxon>Sedimenticola</taxon>
    </lineage>
</organism>
<evidence type="ECO:0000256" key="1">
    <source>
        <dbReference type="ARBA" id="ARBA00005953"/>
    </source>
</evidence>
<protein>
    <submittedName>
        <fullName evidence="3">Acyl-CoA thioesterase</fullName>
    </submittedName>
</protein>
<dbReference type="InterPro" id="IPR050563">
    <property type="entry name" value="4-hydroxybenzoyl-CoA_TE"/>
</dbReference>
<dbReference type="PANTHER" id="PTHR31793:SF27">
    <property type="entry name" value="NOVEL THIOESTERASE SUPERFAMILY DOMAIN AND SAPOSIN A-TYPE DOMAIN CONTAINING PROTEIN (0610012H03RIK)"/>
    <property type="match status" value="1"/>
</dbReference>
<evidence type="ECO:0000256" key="2">
    <source>
        <dbReference type="ARBA" id="ARBA00022801"/>
    </source>
</evidence>
<dbReference type="PANTHER" id="PTHR31793">
    <property type="entry name" value="4-HYDROXYBENZOYL-COA THIOESTERASE FAMILY MEMBER"/>
    <property type="match status" value="1"/>
</dbReference>
<comment type="similarity">
    <text evidence="1">Belongs to the 4-hydroxybenzoyl-CoA thioesterase family.</text>
</comment>
<gene>
    <name evidence="3" type="ORF">FHK82_02090</name>
</gene>
<sequence length="155" mass="18201">MTKRADALQIRPVGEGEGLVFVTRRLVRFSHVDPAGIAYFPRIHNFIHEAFEDLWEEYIGVRYFYLIQDLRIAFPMVHTEVDFLQPLRFGERPEIRVSCFKLGRSSLGLRYNIVVDDRLCVDARTTTTCIDADKLKSQPVPQEYRVFFEKIYNPQ</sequence>
<evidence type="ECO:0000313" key="4">
    <source>
        <dbReference type="Proteomes" id="UP000317355"/>
    </source>
</evidence>
<dbReference type="Proteomes" id="UP000317355">
    <property type="component" value="Unassembled WGS sequence"/>
</dbReference>